<reference evidence="3" key="1">
    <citation type="submission" date="2021-01" db="EMBL/GenBank/DDBJ databases">
        <authorList>
            <person name="Corre E."/>
            <person name="Pelletier E."/>
            <person name="Niang G."/>
            <person name="Scheremetjew M."/>
            <person name="Finn R."/>
            <person name="Kale V."/>
            <person name="Holt S."/>
            <person name="Cochrane G."/>
            <person name="Meng A."/>
            <person name="Brown T."/>
            <person name="Cohen L."/>
        </authorList>
    </citation>
    <scope>NUCLEOTIDE SEQUENCE</scope>
    <source>
        <strain evidence="3">GSO104</strain>
    </source>
</reference>
<evidence type="ECO:0000259" key="2">
    <source>
        <dbReference type="Pfam" id="PF03259"/>
    </source>
</evidence>
<dbReference type="InterPro" id="IPR004942">
    <property type="entry name" value="Roadblock/LAMTOR2_dom"/>
</dbReference>
<evidence type="ECO:0000256" key="1">
    <source>
        <dbReference type="ARBA" id="ARBA00007191"/>
    </source>
</evidence>
<proteinExistence type="inferred from homology"/>
<gene>
    <name evidence="3" type="ORF">DBRI00130_LOCUS3414</name>
</gene>
<dbReference type="SUPFAM" id="SSF103196">
    <property type="entry name" value="Roadblock/LC7 domain"/>
    <property type="match status" value="1"/>
</dbReference>
<organism evidence="3">
    <name type="scientific">Ditylum brightwellii</name>
    <dbReference type="NCBI Taxonomy" id="49249"/>
    <lineage>
        <taxon>Eukaryota</taxon>
        <taxon>Sar</taxon>
        <taxon>Stramenopiles</taxon>
        <taxon>Ochrophyta</taxon>
        <taxon>Bacillariophyta</taxon>
        <taxon>Mediophyceae</taxon>
        <taxon>Lithodesmiophycidae</taxon>
        <taxon>Lithodesmiales</taxon>
        <taxon>Lithodesmiaceae</taxon>
        <taxon>Ditylum</taxon>
    </lineage>
</organism>
<dbReference type="Pfam" id="PF03259">
    <property type="entry name" value="Robl_LC7"/>
    <property type="match status" value="1"/>
</dbReference>
<accession>A0A6S8XD14</accession>
<dbReference type="EMBL" id="HBNS01004210">
    <property type="protein sequence ID" value="CAE4584861.1"/>
    <property type="molecule type" value="Transcribed_RNA"/>
</dbReference>
<sequence length="123" mass="14332">MASQQINEVEEMLKELRKNPGFKAYLILNNDGIVIKWDQEGSPMPYQKAVQYSHHVLDLCNKSKAHIKDLFEPQDNQVENIRLRTDEYELIAAQQANFTLVVIQEDETKAKTKEKREEKDDNA</sequence>
<evidence type="ECO:0000313" key="3">
    <source>
        <dbReference type="EMBL" id="CAE4584861.1"/>
    </source>
</evidence>
<dbReference type="PANTHER" id="PTHR10779">
    <property type="entry name" value="DYNEIN LIGHT CHAIN ROADBLOCK"/>
    <property type="match status" value="1"/>
</dbReference>
<dbReference type="Gene3D" id="3.30.450.30">
    <property type="entry name" value="Dynein light chain 2a, cytoplasmic"/>
    <property type="match status" value="1"/>
</dbReference>
<protein>
    <recommendedName>
        <fullName evidence="2">Roadblock/LAMTOR2 domain-containing protein</fullName>
    </recommendedName>
</protein>
<name>A0A6S8XD14_9STRA</name>
<comment type="similarity">
    <text evidence="1">Belongs to the GAMAD family.</text>
</comment>
<dbReference type="AlphaFoldDB" id="A0A6S8XD14"/>
<feature type="domain" description="Roadblock/LAMTOR2" evidence="2">
    <location>
        <begin position="9"/>
        <end position="103"/>
    </location>
</feature>